<evidence type="ECO:0000313" key="2">
    <source>
        <dbReference type="EMBL" id="MDR7363699.1"/>
    </source>
</evidence>
<feature type="transmembrane region" description="Helical" evidence="1">
    <location>
        <begin position="198"/>
        <end position="219"/>
    </location>
</feature>
<keyword evidence="1" id="KW-0472">Membrane</keyword>
<dbReference type="PANTHER" id="PTHR35791:SF1">
    <property type="entry name" value="UPF0754 MEMBRANE PROTEIN YHEB"/>
    <property type="match status" value="1"/>
</dbReference>
<dbReference type="RefSeq" id="WP_310304382.1">
    <property type="nucleotide sequence ID" value="NZ_BAAAPS010000005.1"/>
</dbReference>
<feature type="transmembrane region" description="Helical" evidence="1">
    <location>
        <begin position="24"/>
        <end position="45"/>
    </location>
</feature>
<sequence>MSADVVLPYLQSWSQITHDVGRYWYVYASMPLIAALIGYVTKLVALEMLYRPLEFVGVGPFGWQGVVPRRAGKVAAITIELLTENLLKPEELLDRFDPHEVAEELRGPLNEAVEEIAREVMEDYRPGLWDSLPAAARNALVNRVHAQAPQIIDNLMTQMRAQLDSVVDLQFLTVTTLVRNKAQLNELMRRTGGSAMAFVRRSGVYFGFLIGLVQMIAWATIHNIWIMPVFGFITGFVSDWLALNMLFRPKQRRSFLGISFQGVLQVKREEITRDYAEIMATDLFAPSVLFEAVLNGPGADRLFHMVQREVAQAMDQQGGTLVQLTVGTQRYRALKQKISDRVIARMTDSFADFEAYAARKLAVEELLQEKMDQLSNDEFESIMRPVFKDDEWLMISVGAILGFLVGELQVEMIHLLTG</sequence>
<name>A0ABU2BZ99_9ACTN</name>
<proteinExistence type="predicted"/>
<dbReference type="Proteomes" id="UP001183648">
    <property type="component" value="Unassembled WGS sequence"/>
</dbReference>
<comment type="caution">
    <text evidence="2">The sequence shown here is derived from an EMBL/GenBank/DDBJ whole genome shotgun (WGS) entry which is preliminary data.</text>
</comment>
<evidence type="ECO:0000256" key="1">
    <source>
        <dbReference type="SAM" id="Phobius"/>
    </source>
</evidence>
<evidence type="ECO:0000313" key="3">
    <source>
        <dbReference type="Proteomes" id="UP001183648"/>
    </source>
</evidence>
<keyword evidence="1" id="KW-1133">Transmembrane helix</keyword>
<keyword evidence="1" id="KW-0812">Transmembrane</keyword>
<gene>
    <name evidence="2" type="ORF">J2S63_003252</name>
</gene>
<accession>A0ABU2BZ99</accession>
<reference evidence="2 3" key="1">
    <citation type="submission" date="2023-07" db="EMBL/GenBank/DDBJ databases">
        <title>Sequencing the genomes of 1000 actinobacteria strains.</title>
        <authorList>
            <person name="Klenk H.-P."/>
        </authorList>
    </citation>
    <scope>NUCLEOTIDE SEQUENCE [LARGE SCALE GENOMIC DNA]</scope>
    <source>
        <strain evidence="2 3">DSM 19426</strain>
    </source>
</reference>
<dbReference type="PANTHER" id="PTHR35791">
    <property type="entry name" value="UPF0754 MEMBRANE PROTEIN YHEB"/>
    <property type="match status" value="1"/>
</dbReference>
<feature type="transmembrane region" description="Helical" evidence="1">
    <location>
        <begin position="392"/>
        <end position="410"/>
    </location>
</feature>
<organism evidence="2 3">
    <name type="scientific">Nocardioides marmoribigeumensis</name>
    <dbReference type="NCBI Taxonomy" id="433649"/>
    <lineage>
        <taxon>Bacteria</taxon>
        <taxon>Bacillati</taxon>
        <taxon>Actinomycetota</taxon>
        <taxon>Actinomycetes</taxon>
        <taxon>Propionibacteriales</taxon>
        <taxon>Nocardioidaceae</taxon>
        <taxon>Nocardioides</taxon>
    </lineage>
</organism>
<keyword evidence="3" id="KW-1185">Reference proteome</keyword>
<protein>
    <submittedName>
        <fullName evidence="2">Uncharacterized membrane protein YheB (UPF0754 family)</fullName>
    </submittedName>
</protein>
<dbReference type="EMBL" id="JAVDYG010000001">
    <property type="protein sequence ID" value="MDR7363699.1"/>
    <property type="molecule type" value="Genomic_DNA"/>
</dbReference>
<feature type="transmembrane region" description="Helical" evidence="1">
    <location>
        <begin position="225"/>
        <end position="247"/>
    </location>
</feature>